<dbReference type="GO" id="GO:0036122">
    <property type="term" value="F:BMP binding"/>
    <property type="evidence" value="ECO:0007669"/>
    <property type="project" value="TreeGrafter"/>
</dbReference>
<dbReference type="InterPro" id="IPR052278">
    <property type="entry name" value="Chordin-like_regulators"/>
</dbReference>
<reference evidence="2" key="1">
    <citation type="submission" date="2016-07" db="EMBL/GenBank/DDBJ databases">
        <authorList>
            <person name="Bretaudeau A."/>
        </authorList>
    </citation>
    <scope>NUCLEOTIDE SEQUENCE</scope>
    <source>
        <strain evidence="2">Rice</strain>
        <tissue evidence="2">Whole body</tissue>
    </source>
</reference>
<dbReference type="SUPFAM" id="SSF57603">
    <property type="entry name" value="FnI-like domain"/>
    <property type="match status" value="1"/>
</dbReference>
<dbReference type="PANTHER" id="PTHR46526:SF1">
    <property type="entry name" value="CHORDIN"/>
    <property type="match status" value="1"/>
</dbReference>
<dbReference type="GO" id="GO:0005615">
    <property type="term" value="C:extracellular space"/>
    <property type="evidence" value="ECO:0007669"/>
    <property type="project" value="TreeGrafter"/>
</dbReference>
<sequence length="202" mass="21513">MVLTSKRSDECLFGKQAMELGSKWFADLGPPFGVMYCIKCECVAVQKKRRVVAKVHCRNIKNECPEPSCDTPVLLPGRCCKTCPGDLNLATDSDLRGAQCESAEAAGRGLSRSGDVADAASARPRPLITTISRALQWHYSDAPGGGAEMARAGPPCARAAAANIAAAAGYSGLGRRPVAATPSARLFSEHNLQHTFFANKYR</sequence>
<dbReference type="Pfam" id="PF00093">
    <property type="entry name" value="VWC"/>
    <property type="match status" value="1"/>
</dbReference>
<proteinExistence type="predicted"/>
<evidence type="ECO:0000313" key="2">
    <source>
        <dbReference type="EMBL" id="SOQ39572.1"/>
    </source>
</evidence>
<dbReference type="PANTHER" id="PTHR46526">
    <property type="entry name" value="CHORDIN"/>
    <property type="match status" value="1"/>
</dbReference>
<dbReference type="EMBL" id="ODYU01002287">
    <property type="protein sequence ID" value="SOQ39572.1"/>
    <property type="molecule type" value="Genomic_DNA"/>
</dbReference>
<dbReference type="GO" id="GO:0009953">
    <property type="term" value="P:dorsal/ventral pattern formation"/>
    <property type="evidence" value="ECO:0007669"/>
    <property type="project" value="TreeGrafter"/>
</dbReference>
<protein>
    <submittedName>
        <fullName evidence="2">SFRICE_002627</fullName>
    </submittedName>
</protein>
<feature type="domain" description="VWFC" evidence="1">
    <location>
        <begin position="11"/>
        <end position="83"/>
    </location>
</feature>
<name>A0A2H1VGQ3_SPOFR</name>
<evidence type="ECO:0000259" key="1">
    <source>
        <dbReference type="Pfam" id="PF00093"/>
    </source>
</evidence>
<accession>A0A2H1VGQ3</accession>
<dbReference type="InterPro" id="IPR001007">
    <property type="entry name" value="VWF_dom"/>
</dbReference>
<dbReference type="GO" id="GO:0030514">
    <property type="term" value="P:negative regulation of BMP signaling pathway"/>
    <property type="evidence" value="ECO:0007669"/>
    <property type="project" value="TreeGrafter"/>
</dbReference>
<gene>
    <name evidence="2" type="ORF">SFRICE_002627</name>
</gene>
<dbReference type="AlphaFoldDB" id="A0A2H1VGQ3"/>
<organism evidence="2">
    <name type="scientific">Spodoptera frugiperda</name>
    <name type="common">Fall armyworm</name>
    <dbReference type="NCBI Taxonomy" id="7108"/>
    <lineage>
        <taxon>Eukaryota</taxon>
        <taxon>Metazoa</taxon>
        <taxon>Ecdysozoa</taxon>
        <taxon>Arthropoda</taxon>
        <taxon>Hexapoda</taxon>
        <taxon>Insecta</taxon>
        <taxon>Pterygota</taxon>
        <taxon>Neoptera</taxon>
        <taxon>Endopterygota</taxon>
        <taxon>Lepidoptera</taxon>
        <taxon>Glossata</taxon>
        <taxon>Ditrysia</taxon>
        <taxon>Noctuoidea</taxon>
        <taxon>Noctuidae</taxon>
        <taxon>Amphipyrinae</taxon>
        <taxon>Spodoptera</taxon>
    </lineage>
</organism>